<keyword evidence="2" id="KW-0812">Transmembrane</keyword>
<evidence type="ECO:0000256" key="1">
    <source>
        <dbReference type="SAM" id="MobiDB-lite"/>
    </source>
</evidence>
<dbReference type="GeneID" id="95359664"/>
<accession>U2QDC4</accession>
<evidence type="ECO:0000313" key="4">
    <source>
        <dbReference type="Proteomes" id="UP000017052"/>
    </source>
</evidence>
<dbReference type="RefSeq" id="WP_021798040.1">
    <property type="nucleotide sequence ID" value="NZ_ACVN02000221.1"/>
</dbReference>
<reference evidence="3" key="1">
    <citation type="submission" date="2013-08" db="EMBL/GenBank/DDBJ databases">
        <authorList>
            <person name="Durkin A.S."/>
            <person name="Haft D.R."/>
            <person name="McCorrison J."/>
            <person name="Torralba M."/>
            <person name="Gillis M."/>
            <person name="Haft D.H."/>
            <person name="Methe B."/>
            <person name="Sutton G."/>
            <person name="Nelson K.E."/>
        </authorList>
    </citation>
    <scope>NUCLEOTIDE SEQUENCE [LARGE SCALE GENOMIC DNA]</scope>
    <source>
        <strain evidence="3">F0233</strain>
    </source>
</reference>
<dbReference type="OrthoDB" id="4815319at2"/>
<feature type="transmembrane region" description="Helical" evidence="2">
    <location>
        <begin position="58"/>
        <end position="78"/>
    </location>
</feature>
<comment type="caution">
    <text evidence="3">The sequence shown here is derived from an EMBL/GenBank/DDBJ whole genome shotgun (WGS) entry which is preliminary data.</text>
</comment>
<sequence>MAQQQGAQDDPEQSPAPEPPPRVLPPRLPNGPRRGLLDYSQAPMEQARRGLSGRVLRILRVLSVVLAVVLVLVVGFVADILLGGPGTAEFAVRDAGYSPRGRVGDWLDPGYADGYDSWTTDETVLGVSSDRAAVLVQRSAGAGQDEGTAPLTGLDAATGAQRWQVTGLRCMGRDAVLDGSAYCARRNGGTGQIVGVDIATGQQRVVHESTDALSFLQVRGVHDGELIVTGAAGSDTEQVRAIGSDGALDWQLDLPWWGQCRFLVDHLGCVSYADSQVAVVDLSTGSFSLEPTEYEHSGQELSVGWAWNGFTTNDAGDERARRVRDLTGSEQGRITSSGGPDYGSDRLLYSREDLLAGGSRPTRIGVDATGRVVAVRSGSGIRTLPSRGRIDADSVDLVSADGSVLLARTYTRRGRAGDGDTWAVYAADGAKRQDLPRVTSSVDGLLVDETGGTTTVLVPRG</sequence>
<name>U2QDC4_9ACTN</name>
<evidence type="ECO:0008006" key="5">
    <source>
        <dbReference type="Google" id="ProtNLM"/>
    </source>
</evidence>
<proteinExistence type="predicted"/>
<dbReference type="EMBL" id="ACVN02000221">
    <property type="protein sequence ID" value="ERK54174.1"/>
    <property type="molecule type" value="Genomic_DNA"/>
</dbReference>
<keyword evidence="2" id="KW-0472">Membrane</keyword>
<feature type="compositionally biased region" description="Pro residues" evidence="1">
    <location>
        <begin position="14"/>
        <end position="29"/>
    </location>
</feature>
<protein>
    <recommendedName>
        <fullName evidence="5">PQQ-like domain protein</fullName>
    </recommendedName>
</protein>
<dbReference type="Proteomes" id="UP000017052">
    <property type="component" value="Unassembled WGS sequence"/>
</dbReference>
<evidence type="ECO:0000256" key="2">
    <source>
        <dbReference type="SAM" id="Phobius"/>
    </source>
</evidence>
<keyword evidence="4" id="KW-1185">Reference proteome</keyword>
<feature type="region of interest" description="Disordered" evidence="1">
    <location>
        <begin position="1"/>
        <end position="40"/>
    </location>
</feature>
<dbReference type="AlphaFoldDB" id="U2QDC4"/>
<gene>
    <name evidence="3" type="ORF">HMPREF0682_2672</name>
</gene>
<organism evidence="3 4">
    <name type="scientific">Propionibacterium acidifaciens F0233</name>
    <dbReference type="NCBI Taxonomy" id="553198"/>
    <lineage>
        <taxon>Bacteria</taxon>
        <taxon>Bacillati</taxon>
        <taxon>Actinomycetota</taxon>
        <taxon>Actinomycetes</taxon>
        <taxon>Propionibacteriales</taxon>
        <taxon>Propionibacteriaceae</taxon>
        <taxon>Propionibacterium</taxon>
    </lineage>
</organism>
<keyword evidence="2" id="KW-1133">Transmembrane helix</keyword>
<evidence type="ECO:0000313" key="3">
    <source>
        <dbReference type="EMBL" id="ERK54174.1"/>
    </source>
</evidence>